<keyword evidence="4" id="KW-1003">Cell membrane</keyword>
<dbReference type="AlphaFoldDB" id="A0A6I6IJ05"/>
<evidence type="ECO:0000256" key="2">
    <source>
        <dbReference type="ARBA" id="ARBA00010735"/>
    </source>
</evidence>
<dbReference type="OrthoDB" id="3579489at2"/>
<evidence type="ECO:0000256" key="5">
    <source>
        <dbReference type="ARBA" id="ARBA00022692"/>
    </source>
</evidence>
<evidence type="ECO:0000256" key="3">
    <source>
        <dbReference type="ARBA" id="ARBA00022448"/>
    </source>
</evidence>
<proteinExistence type="inferred from homology"/>
<evidence type="ECO:0000313" key="10">
    <source>
        <dbReference type="Proteomes" id="UP000428330"/>
    </source>
</evidence>
<organism evidence="9 10">
    <name type="scientific">Roseovarius faecimaris</name>
    <dbReference type="NCBI Taxonomy" id="2494550"/>
    <lineage>
        <taxon>Bacteria</taxon>
        <taxon>Pseudomonadati</taxon>
        <taxon>Pseudomonadota</taxon>
        <taxon>Alphaproteobacteria</taxon>
        <taxon>Rhodobacterales</taxon>
        <taxon>Roseobacteraceae</taxon>
        <taxon>Roseovarius</taxon>
    </lineage>
</organism>
<gene>
    <name evidence="9" type="ORF">EI983_00935</name>
</gene>
<feature type="transmembrane region" description="Helical" evidence="8">
    <location>
        <begin position="167"/>
        <end position="185"/>
    </location>
</feature>
<dbReference type="EMBL" id="CP034348">
    <property type="protein sequence ID" value="QGX96920.1"/>
    <property type="molecule type" value="Genomic_DNA"/>
</dbReference>
<keyword evidence="7 8" id="KW-0472">Membrane</keyword>
<sequence length="238" mass="25287">MQRQTPKSAFWQGFGDGAPFILVLIPFSTLFGVVAAEAGLSVLEALTFSMAVLAGAAQFTALQLLTEGAPTLIAIATALAVNLRMAMYSAALTPLLGSAPLWQRAIASYFIVDQTYACSVVKFEDNPDWTMTHKLAYFFGVAAPVVPFWYGCTMLGAWAGTAIPDSLALDFAIPITFLAIIMPMLRTFAHVAAAGVAIVASLIFAGLPFSMGILVAGFLGMITGAYVETRMIRAGTWR</sequence>
<comment type="subcellular location">
    <subcellularLocation>
        <location evidence="1">Cell membrane</location>
        <topology evidence="1">Multi-pass membrane protein</topology>
    </subcellularLocation>
</comment>
<dbReference type="Proteomes" id="UP000428330">
    <property type="component" value="Chromosome"/>
</dbReference>
<dbReference type="PANTHER" id="PTHR34979">
    <property type="entry name" value="INNER MEMBRANE PROTEIN YGAZ"/>
    <property type="match status" value="1"/>
</dbReference>
<feature type="transmembrane region" description="Helical" evidence="8">
    <location>
        <begin position="191"/>
        <end position="222"/>
    </location>
</feature>
<protein>
    <submittedName>
        <fullName evidence="9">Branched-chain amino acid ABC transporter permease</fullName>
    </submittedName>
</protein>
<keyword evidence="6 8" id="KW-1133">Transmembrane helix</keyword>
<dbReference type="PANTHER" id="PTHR34979:SF1">
    <property type="entry name" value="INNER MEMBRANE PROTEIN YGAZ"/>
    <property type="match status" value="1"/>
</dbReference>
<evidence type="ECO:0000256" key="7">
    <source>
        <dbReference type="ARBA" id="ARBA00023136"/>
    </source>
</evidence>
<name>A0A6I6IJ05_9RHOB</name>
<evidence type="ECO:0000256" key="6">
    <source>
        <dbReference type="ARBA" id="ARBA00022989"/>
    </source>
</evidence>
<dbReference type="KEGG" id="rom:EI983_00935"/>
<dbReference type="InterPro" id="IPR011606">
    <property type="entry name" value="Brnchd-chn_aa_trnsp_permease"/>
</dbReference>
<dbReference type="GO" id="GO:1903785">
    <property type="term" value="P:L-valine transmembrane transport"/>
    <property type="evidence" value="ECO:0007669"/>
    <property type="project" value="TreeGrafter"/>
</dbReference>
<dbReference type="Pfam" id="PF03591">
    <property type="entry name" value="AzlC"/>
    <property type="match status" value="1"/>
</dbReference>
<evidence type="ECO:0000256" key="4">
    <source>
        <dbReference type="ARBA" id="ARBA00022475"/>
    </source>
</evidence>
<dbReference type="RefSeq" id="WP_157705424.1">
    <property type="nucleotide sequence ID" value="NZ_CP034348.1"/>
</dbReference>
<keyword evidence="5 8" id="KW-0812">Transmembrane</keyword>
<feature type="transmembrane region" description="Helical" evidence="8">
    <location>
        <begin position="20"/>
        <end position="40"/>
    </location>
</feature>
<dbReference type="GO" id="GO:0005886">
    <property type="term" value="C:plasma membrane"/>
    <property type="evidence" value="ECO:0007669"/>
    <property type="project" value="UniProtKB-SubCell"/>
</dbReference>
<comment type="similarity">
    <text evidence="2">Belongs to the AzlC family.</text>
</comment>
<accession>A0A6I6IJ05</accession>
<evidence type="ECO:0000313" key="9">
    <source>
        <dbReference type="EMBL" id="QGX96920.1"/>
    </source>
</evidence>
<evidence type="ECO:0000256" key="8">
    <source>
        <dbReference type="SAM" id="Phobius"/>
    </source>
</evidence>
<feature type="transmembrane region" description="Helical" evidence="8">
    <location>
        <begin position="135"/>
        <end position="160"/>
    </location>
</feature>
<keyword evidence="10" id="KW-1185">Reference proteome</keyword>
<reference evidence="10" key="1">
    <citation type="submission" date="2018-12" db="EMBL/GenBank/DDBJ databases">
        <title>Complete genome sequence of Roseovarius sp. MME-070.</title>
        <authorList>
            <person name="Nam Y.-D."/>
            <person name="Kang J."/>
            <person name="Chung W.-H."/>
            <person name="Park Y.S."/>
        </authorList>
    </citation>
    <scope>NUCLEOTIDE SEQUENCE [LARGE SCALE GENOMIC DNA]</scope>
    <source>
        <strain evidence="10">MME-070</strain>
    </source>
</reference>
<keyword evidence="3" id="KW-0813">Transport</keyword>
<evidence type="ECO:0000256" key="1">
    <source>
        <dbReference type="ARBA" id="ARBA00004651"/>
    </source>
</evidence>